<organism evidence="1 2">
    <name type="scientific">Parasphingorhabdus halotolerans</name>
    <dbReference type="NCBI Taxonomy" id="2725558"/>
    <lineage>
        <taxon>Bacteria</taxon>
        <taxon>Pseudomonadati</taxon>
        <taxon>Pseudomonadota</taxon>
        <taxon>Alphaproteobacteria</taxon>
        <taxon>Sphingomonadales</taxon>
        <taxon>Sphingomonadaceae</taxon>
        <taxon>Parasphingorhabdus</taxon>
    </lineage>
</organism>
<dbReference type="EMBL" id="CP051217">
    <property type="protein sequence ID" value="QJB69916.1"/>
    <property type="molecule type" value="Genomic_DNA"/>
</dbReference>
<dbReference type="Proteomes" id="UP000501600">
    <property type="component" value="Chromosome"/>
</dbReference>
<protein>
    <recommendedName>
        <fullName evidence="3">DUF1579 domain-containing protein</fullName>
    </recommendedName>
</protein>
<evidence type="ECO:0000313" key="2">
    <source>
        <dbReference type="Proteomes" id="UP000501600"/>
    </source>
</evidence>
<accession>A0A6H2DQH1</accession>
<evidence type="ECO:0000313" key="1">
    <source>
        <dbReference type="EMBL" id="QJB69916.1"/>
    </source>
</evidence>
<proteinExistence type="predicted"/>
<keyword evidence="2" id="KW-1185">Reference proteome</keyword>
<dbReference type="KEGG" id="phao:HF685_11990"/>
<dbReference type="RefSeq" id="WP_168820184.1">
    <property type="nucleotide sequence ID" value="NZ_CP051217.1"/>
</dbReference>
<gene>
    <name evidence="1" type="ORF">HF685_11990</name>
</gene>
<reference evidence="1 2" key="1">
    <citation type="submission" date="2020-04" db="EMBL/GenBank/DDBJ databases">
        <title>Genome sequence for Sphingorhabdus sp. strain M1.</title>
        <authorList>
            <person name="Park S.-J."/>
        </authorList>
    </citation>
    <scope>NUCLEOTIDE SEQUENCE [LARGE SCALE GENOMIC DNA]</scope>
    <source>
        <strain evidence="1 2">JK6</strain>
    </source>
</reference>
<sequence>MPLPNMSGVRDFDFLHGKWRVTHHTLKGRLVGATQWEVAEGIDIVRPAFRGWGNSGRFMRLIDGEPYEGMPIRLYNPRDARWRIYWLDTLDQRMEPPLVGGFKDGKGLFYGEDQLRGKAIKTRFTWSKITSNTARWDQSFSDDSGKNWELNSVMDFRRDNSLPDNPVFPLPA</sequence>
<dbReference type="AlphaFoldDB" id="A0A6H2DQH1"/>
<name>A0A6H2DQH1_9SPHN</name>
<evidence type="ECO:0008006" key="3">
    <source>
        <dbReference type="Google" id="ProtNLM"/>
    </source>
</evidence>